<proteinExistence type="predicted"/>
<comment type="caution">
    <text evidence="1">The sequence shown here is derived from an EMBL/GenBank/DDBJ whole genome shotgun (WGS) entry which is preliminary data.</text>
</comment>
<gene>
    <name evidence="1" type="ORF">DPMN_175669</name>
</gene>
<dbReference type="AlphaFoldDB" id="A0A9D4IG92"/>
<sequence length="53" mass="6034">MLSSLTALALEDNETNKGKKCEMALHLLRQTMLSPVVVSFLNFKSYVFDEDRV</sequence>
<organism evidence="1 2">
    <name type="scientific">Dreissena polymorpha</name>
    <name type="common">Zebra mussel</name>
    <name type="synonym">Mytilus polymorpha</name>
    <dbReference type="NCBI Taxonomy" id="45954"/>
    <lineage>
        <taxon>Eukaryota</taxon>
        <taxon>Metazoa</taxon>
        <taxon>Spiralia</taxon>
        <taxon>Lophotrochozoa</taxon>
        <taxon>Mollusca</taxon>
        <taxon>Bivalvia</taxon>
        <taxon>Autobranchia</taxon>
        <taxon>Heteroconchia</taxon>
        <taxon>Euheterodonta</taxon>
        <taxon>Imparidentia</taxon>
        <taxon>Neoheterodontei</taxon>
        <taxon>Myida</taxon>
        <taxon>Dreissenoidea</taxon>
        <taxon>Dreissenidae</taxon>
        <taxon>Dreissena</taxon>
    </lineage>
</organism>
<reference evidence="1" key="2">
    <citation type="submission" date="2020-11" db="EMBL/GenBank/DDBJ databases">
        <authorList>
            <person name="McCartney M.A."/>
            <person name="Auch B."/>
            <person name="Kono T."/>
            <person name="Mallez S."/>
            <person name="Becker A."/>
            <person name="Gohl D.M."/>
            <person name="Silverstein K.A.T."/>
            <person name="Koren S."/>
            <person name="Bechman K.B."/>
            <person name="Herman A."/>
            <person name="Abrahante J.E."/>
            <person name="Garbe J."/>
        </authorList>
    </citation>
    <scope>NUCLEOTIDE SEQUENCE</scope>
    <source>
        <strain evidence="1">Duluth1</strain>
        <tissue evidence="1">Whole animal</tissue>
    </source>
</reference>
<keyword evidence="2" id="KW-1185">Reference proteome</keyword>
<dbReference type="EMBL" id="JAIWYP010000009">
    <property type="protein sequence ID" value="KAH3774291.1"/>
    <property type="molecule type" value="Genomic_DNA"/>
</dbReference>
<evidence type="ECO:0000313" key="2">
    <source>
        <dbReference type="Proteomes" id="UP000828390"/>
    </source>
</evidence>
<protein>
    <submittedName>
        <fullName evidence="1">Uncharacterized protein</fullName>
    </submittedName>
</protein>
<dbReference type="Proteomes" id="UP000828390">
    <property type="component" value="Unassembled WGS sequence"/>
</dbReference>
<name>A0A9D4IG92_DREPO</name>
<accession>A0A9D4IG92</accession>
<evidence type="ECO:0000313" key="1">
    <source>
        <dbReference type="EMBL" id="KAH3774291.1"/>
    </source>
</evidence>
<reference evidence="1" key="1">
    <citation type="journal article" date="2019" name="bioRxiv">
        <title>The Genome of the Zebra Mussel, Dreissena polymorpha: A Resource for Invasive Species Research.</title>
        <authorList>
            <person name="McCartney M.A."/>
            <person name="Auch B."/>
            <person name="Kono T."/>
            <person name="Mallez S."/>
            <person name="Zhang Y."/>
            <person name="Obille A."/>
            <person name="Becker A."/>
            <person name="Abrahante J.E."/>
            <person name="Garbe J."/>
            <person name="Badalamenti J.P."/>
            <person name="Herman A."/>
            <person name="Mangelson H."/>
            <person name="Liachko I."/>
            <person name="Sullivan S."/>
            <person name="Sone E.D."/>
            <person name="Koren S."/>
            <person name="Silverstein K.A.T."/>
            <person name="Beckman K.B."/>
            <person name="Gohl D.M."/>
        </authorList>
    </citation>
    <scope>NUCLEOTIDE SEQUENCE</scope>
    <source>
        <strain evidence="1">Duluth1</strain>
        <tissue evidence="1">Whole animal</tissue>
    </source>
</reference>